<evidence type="ECO:0000313" key="2">
    <source>
        <dbReference type="EMBL" id="NOV50557.1"/>
    </source>
</evidence>
<keyword evidence="1" id="KW-0732">Signal</keyword>
<evidence type="ECO:0000256" key="1">
    <source>
        <dbReference type="SAM" id="SignalP"/>
    </source>
</evidence>
<feature type="chain" id="PRO_5026821292" evidence="1">
    <location>
        <begin position="20"/>
        <end position="70"/>
    </location>
</feature>
<name>A0A6M2E118_XENCH</name>
<protein>
    <submittedName>
        <fullName evidence="2">Putative secreted protein</fullName>
    </submittedName>
</protein>
<feature type="signal peptide" evidence="1">
    <location>
        <begin position="1"/>
        <end position="19"/>
    </location>
</feature>
<accession>A0A6M2E118</accession>
<dbReference type="EMBL" id="GIIL01006831">
    <property type="protein sequence ID" value="NOV50557.1"/>
    <property type="molecule type" value="Transcribed_RNA"/>
</dbReference>
<sequence>MYIKLFLLLLVLILRQCLPVDLKKQRWIESSCKAYVLPLWEELFISCIQEKLELLKLQFVSCYLLQLCFR</sequence>
<organism evidence="2">
    <name type="scientific">Xenopsylla cheopis</name>
    <name type="common">Oriental rat flea</name>
    <name type="synonym">Pulex cheopis</name>
    <dbReference type="NCBI Taxonomy" id="163159"/>
    <lineage>
        <taxon>Eukaryota</taxon>
        <taxon>Metazoa</taxon>
        <taxon>Ecdysozoa</taxon>
        <taxon>Arthropoda</taxon>
        <taxon>Hexapoda</taxon>
        <taxon>Insecta</taxon>
        <taxon>Pterygota</taxon>
        <taxon>Neoptera</taxon>
        <taxon>Endopterygota</taxon>
        <taxon>Siphonaptera</taxon>
        <taxon>Pulicidae</taxon>
        <taxon>Xenopsyllinae</taxon>
        <taxon>Xenopsylla</taxon>
    </lineage>
</organism>
<proteinExistence type="predicted"/>
<reference evidence="2" key="1">
    <citation type="submission" date="2020-03" db="EMBL/GenBank/DDBJ databases">
        <title>Transcriptomic Profiling of the Digestive Tract of the Rat Flea, Xenopsylla cheopis, Following Blood Feeding and Infection with Yersinia pestis.</title>
        <authorList>
            <person name="Bland D.M."/>
            <person name="Martens C.A."/>
            <person name="Virtaneva K."/>
            <person name="Kanakabandi K."/>
            <person name="Long D."/>
            <person name="Rosenke R."/>
            <person name="Saturday G.A."/>
            <person name="Hoyt F.H."/>
            <person name="Bruno D.P."/>
            <person name="Ribeiro J.M.C."/>
            <person name="Hinnebusch J."/>
        </authorList>
    </citation>
    <scope>NUCLEOTIDE SEQUENCE</scope>
</reference>
<dbReference type="AlphaFoldDB" id="A0A6M2E118"/>